<comment type="catalytic activity">
    <reaction evidence="12">
        <text>(6S)-5,6,7,8-tetrahydrofolyl-(gamma-L-Glu)(n) + L-glutamate + ATP = (6S)-5,6,7,8-tetrahydrofolyl-(gamma-L-Glu)(n+1) + ADP + phosphate + H(+)</text>
        <dbReference type="Rhea" id="RHEA:10580"/>
        <dbReference type="Rhea" id="RHEA-COMP:14738"/>
        <dbReference type="Rhea" id="RHEA-COMP:14740"/>
        <dbReference type="ChEBI" id="CHEBI:15378"/>
        <dbReference type="ChEBI" id="CHEBI:29985"/>
        <dbReference type="ChEBI" id="CHEBI:30616"/>
        <dbReference type="ChEBI" id="CHEBI:43474"/>
        <dbReference type="ChEBI" id="CHEBI:141005"/>
        <dbReference type="ChEBI" id="CHEBI:456216"/>
        <dbReference type="EC" id="6.3.2.17"/>
    </reaction>
</comment>
<evidence type="ECO:0000256" key="12">
    <source>
        <dbReference type="ARBA" id="ARBA00047493"/>
    </source>
</evidence>
<dbReference type="GO" id="GO:0005739">
    <property type="term" value="C:mitochondrion"/>
    <property type="evidence" value="ECO:0007669"/>
    <property type="project" value="TreeGrafter"/>
</dbReference>
<dbReference type="GO" id="GO:0046872">
    <property type="term" value="F:metal ion binding"/>
    <property type="evidence" value="ECO:0007669"/>
    <property type="project" value="UniProtKB-KW"/>
</dbReference>
<accession>A0A2J6PZ36</accession>
<dbReference type="Proteomes" id="UP000235672">
    <property type="component" value="Unassembled WGS sequence"/>
</dbReference>
<evidence type="ECO:0000256" key="9">
    <source>
        <dbReference type="ARBA" id="ARBA00022842"/>
    </source>
</evidence>
<keyword evidence="8" id="KW-0067">ATP-binding</keyword>
<comment type="similarity">
    <text evidence="2">Belongs to the folylpolyglutamate synthase family.</text>
</comment>
<keyword evidence="9" id="KW-0460">Magnesium</keyword>
<evidence type="ECO:0000313" key="14">
    <source>
        <dbReference type="Proteomes" id="UP000235672"/>
    </source>
</evidence>
<keyword evidence="4" id="KW-0554">One-carbon metabolism</keyword>
<sequence length="490" mass="53951">MGEDQEMTVLDRSYKRAIELAQARLREQRPNVPGTPNHGIRSMPQLNGGAHLTGMPSIYGMTEWLGELGHSAEDINRLNVIHVAGTKGKGSTCAFIESFLRIHGKRTGFPRKTGLYTSPHLIYPEERIRINFQPLSRKLFAKYFFEVEDVLSKGEGRRPRYLQLYFIFALHAFIREGVDAAIIETHHGGEYDSTNIVQKPIVTCVTTLGLDHVQQLGSSLESIAWHKAGIFKPGARAIAAPAAPGPASMLQKRAVERGAAVEFAEKDPALPEGAIQIKPDVLRTNCSVAISAARAFLEETAGEKPSPLSDTDIVEGIKQWSWPGRFQIEVEGQDTWYLDGAHNEIGLNAAAEWFLSHAQSSASPKILIFAQISHVREGGPVVEGLARALQGKVDHVIFATYRRHEDSPVGRSEKEFNIDELQKLYVETWKQIHPATEIMVERTIEGALKAARRIGKESGNAGMHTLITGSQHLVGPALALIRPPPAEEGV</sequence>
<dbReference type="Gene3D" id="3.40.1190.10">
    <property type="entry name" value="Mur-like, catalytic domain"/>
    <property type="match status" value="1"/>
</dbReference>
<evidence type="ECO:0000256" key="7">
    <source>
        <dbReference type="ARBA" id="ARBA00022741"/>
    </source>
</evidence>
<evidence type="ECO:0000256" key="6">
    <source>
        <dbReference type="ARBA" id="ARBA00022723"/>
    </source>
</evidence>
<dbReference type="GO" id="GO:0005829">
    <property type="term" value="C:cytosol"/>
    <property type="evidence" value="ECO:0007669"/>
    <property type="project" value="TreeGrafter"/>
</dbReference>
<evidence type="ECO:0000256" key="8">
    <source>
        <dbReference type="ARBA" id="ARBA00022840"/>
    </source>
</evidence>
<gene>
    <name evidence="13" type="ORF">NA56DRAFT_671933</name>
</gene>
<reference evidence="13 14" key="1">
    <citation type="submission" date="2016-05" db="EMBL/GenBank/DDBJ databases">
        <title>A degradative enzymes factory behind the ericoid mycorrhizal symbiosis.</title>
        <authorList>
            <consortium name="DOE Joint Genome Institute"/>
            <person name="Martino E."/>
            <person name="Morin E."/>
            <person name="Grelet G."/>
            <person name="Kuo A."/>
            <person name="Kohler A."/>
            <person name="Daghino S."/>
            <person name="Barry K."/>
            <person name="Choi C."/>
            <person name="Cichocki N."/>
            <person name="Clum A."/>
            <person name="Copeland A."/>
            <person name="Hainaut M."/>
            <person name="Haridas S."/>
            <person name="Labutti K."/>
            <person name="Lindquist E."/>
            <person name="Lipzen A."/>
            <person name="Khouja H.-R."/>
            <person name="Murat C."/>
            <person name="Ohm R."/>
            <person name="Olson A."/>
            <person name="Spatafora J."/>
            <person name="Veneault-Fourrey C."/>
            <person name="Henrissat B."/>
            <person name="Grigoriev I."/>
            <person name="Martin F."/>
            <person name="Perotto S."/>
        </authorList>
    </citation>
    <scope>NUCLEOTIDE SEQUENCE [LARGE SCALE GENOMIC DNA]</scope>
    <source>
        <strain evidence="13 14">UAMH 7357</strain>
    </source>
</reference>
<dbReference type="UniPathway" id="UPA00850"/>
<dbReference type="InterPro" id="IPR036615">
    <property type="entry name" value="Mur_ligase_C_dom_sf"/>
</dbReference>
<evidence type="ECO:0000256" key="11">
    <source>
        <dbReference type="ARBA" id="ARBA00030876"/>
    </source>
</evidence>
<dbReference type="InterPro" id="IPR036565">
    <property type="entry name" value="Mur-like_cat_sf"/>
</dbReference>
<evidence type="ECO:0000256" key="5">
    <source>
        <dbReference type="ARBA" id="ARBA00022598"/>
    </source>
</evidence>
<evidence type="ECO:0000256" key="4">
    <source>
        <dbReference type="ARBA" id="ARBA00022563"/>
    </source>
</evidence>
<dbReference type="AlphaFoldDB" id="A0A2J6PZ36"/>
<keyword evidence="14" id="KW-1185">Reference proteome</keyword>
<dbReference type="Gene3D" id="3.90.190.20">
    <property type="entry name" value="Mur ligase, C-terminal domain"/>
    <property type="match status" value="1"/>
</dbReference>
<name>A0A2J6PZ36_9HELO</name>
<keyword evidence="6" id="KW-0479">Metal-binding</keyword>
<evidence type="ECO:0000256" key="2">
    <source>
        <dbReference type="ARBA" id="ARBA00008276"/>
    </source>
</evidence>
<comment type="pathway">
    <text evidence="1">Cofactor biosynthesis; tetrahydrofolylpolyglutamate biosynthesis.</text>
</comment>
<dbReference type="EC" id="6.3.2.17" evidence="3"/>
<keyword evidence="5" id="KW-0436">Ligase</keyword>
<protein>
    <recommendedName>
        <fullName evidence="3">tetrahydrofolate synthase</fullName>
        <ecNumber evidence="3">6.3.2.17</ecNumber>
    </recommendedName>
    <alternativeName>
        <fullName evidence="11">Folylpoly-gamma-glutamate synthetase</fullName>
    </alternativeName>
    <alternativeName>
        <fullName evidence="10">Tetrahydrofolylpolyglutamate synthase</fullName>
    </alternativeName>
</protein>
<dbReference type="GO" id="GO:0004326">
    <property type="term" value="F:tetrahydrofolylpolyglutamate synthase activity"/>
    <property type="evidence" value="ECO:0007669"/>
    <property type="project" value="UniProtKB-EC"/>
</dbReference>
<dbReference type="NCBIfam" id="TIGR01499">
    <property type="entry name" value="folC"/>
    <property type="match status" value="1"/>
</dbReference>
<dbReference type="InterPro" id="IPR001645">
    <property type="entry name" value="Folylpolyglutamate_synth"/>
</dbReference>
<keyword evidence="7" id="KW-0547">Nucleotide-binding</keyword>
<dbReference type="GO" id="GO:0006730">
    <property type="term" value="P:one-carbon metabolic process"/>
    <property type="evidence" value="ECO:0007669"/>
    <property type="project" value="UniProtKB-KW"/>
</dbReference>
<dbReference type="SUPFAM" id="SSF53623">
    <property type="entry name" value="MurD-like peptide ligases, catalytic domain"/>
    <property type="match status" value="1"/>
</dbReference>
<evidence type="ECO:0000256" key="1">
    <source>
        <dbReference type="ARBA" id="ARBA00005150"/>
    </source>
</evidence>
<dbReference type="PANTHER" id="PTHR11136">
    <property type="entry name" value="FOLYLPOLYGLUTAMATE SYNTHASE-RELATED"/>
    <property type="match status" value="1"/>
</dbReference>
<dbReference type="PANTHER" id="PTHR11136:SF5">
    <property type="entry name" value="FOLYLPOLYGLUTAMATE SYNTHASE, MITOCHONDRIAL"/>
    <property type="match status" value="1"/>
</dbReference>
<dbReference type="STRING" id="1745343.A0A2J6PZ36"/>
<proteinExistence type="inferred from homology"/>
<dbReference type="EMBL" id="KZ613490">
    <property type="protein sequence ID" value="PMD19283.1"/>
    <property type="molecule type" value="Genomic_DNA"/>
</dbReference>
<evidence type="ECO:0000313" key="13">
    <source>
        <dbReference type="EMBL" id="PMD19283.1"/>
    </source>
</evidence>
<organism evidence="13 14">
    <name type="scientific">Hyaloscypha hepaticicola</name>
    <dbReference type="NCBI Taxonomy" id="2082293"/>
    <lineage>
        <taxon>Eukaryota</taxon>
        <taxon>Fungi</taxon>
        <taxon>Dikarya</taxon>
        <taxon>Ascomycota</taxon>
        <taxon>Pezizomycotina</taxon>
        <taxon>Leotiomycetes</taxon>
        <taxon>Helotiales</taxon>
        <taxon>Hyaloscyphaceae</taxon>
        <taxon>Hyaloscypha</taxon>
    </lineage>
</organism>
<evidence type="ECO:0000256" key="10">
    <source>
        <dbReference type="ARBA" id="ARBA00030592"/>
    </source>
</evidence>
<dbReference type="SUPFAM" id="SSF53244">
    <property type="entry name" value="MurD-like peptide ligases, peptide-binding domain"/>
    <property type="match status" value="1"/>
</dbReference>
<dbReference type="OrthoDB" id="5212574at2759"/>
<dbReference type="GO" id="GO:0005524">
    <property type="term" value="F:ATP binding"/>
    <property type="evidence" value="ECO:0007669"/>
    <property type="project" value="UniProtKB-KW"/>
</dbReference>
<evidence type="ECO:0000256" key="3">
    <source>
        <dbReference type="ARBA" id="ARBA00013025"/>
    </source>
</evidence>